<evidence type="ECO:0000313" key="1">
    <source>
        <dbReference type="EMBL" id="KAJ9091170.1"/>
    </source>
</evidence>
<reference evidence="1" key="1">
    <citation type="submission" date="2023-04" db="EMBL/GenBank/DDBJ databases">
        <title>Draft Genome sequencing of Naganishia species isolated from polar environments using Oxford Nanopore Technology.</title>
        <authorList>
            <person name="Leo P."/>
            <person name="Venkateswaran K."/>
        </authorList>
    </citation>
    <scope>NUCLEOTIDE SEQUENCE</scope>
    <source>
        <strain evidence="1">MNA-CCFEE 5262</strain>
    </source>
</reference>
<dbReference type="Proteomes" id="UP001230649">
    <property type="component" value="Unassembled WGS sequence"/>
</dbReference>
<gene>
    <name evidence="1" type="ORF">QFC20_007704</name>
</gene>
<comment type="caution">
    <text evidence="1">The sequence shown here is derived from an EMBL/GenBank/DDBJ whole genome shotgun (WGS) entry which is preliminary data.</text>
</comment>
<keyword evidence="2" id="KW-1185">Reference proteome</keyword>
<name>A0ACC2UWX8_9TREE</name>
<dbReference type="EMBL" id="JASBWS010000209">
    <property type="protein sequence ID" value="KAJ9091170.1"/>
    <property type="molecule type" value="Genomic_DNA"/>
</dbReference>
<sequence>MRPNNACTEFESFDETIVGNEEGLNMKQAQKRFRAGADEFLIVYQWSIARQTQEPEDSTMSFWAVVSRLDANGRPESANLTVQCWCQFDEYATPYTFYGPGIGLPVENVLLYMLPPYRSAPTTIGSSERSAESTYGGSFSLNLKELSIFSDSDIPSGPEANPGTVVKSTTVWVLGIAVKVRLTIACTPEAIHHEIEMDWTGQGPASTTPGSRHVHLAIDIDQVGSKYQGSMMSAQYDDEPLKTIRMGGETGEIFRILGKVKRMPAKEAIGHANRVVAKEWLPLLWKMDRFWETEPVLWDLDPIVKRWLWRNLTNVYVQNQ</sequence>
<proteinExistence type="predicted"/>
<accession>A0ACC2UWX8</accession>
<evidence type="ECO:0000313" key="2">
    <source>
        <dbReference type="Proteomes" id="UP001230649"/>
    </source>
</evidence>
<organism evidence="1 2">
    <name type="scientific">Naganishia adeliensis</name>
    <dbReference type="NCBI Taxonomy" id="92952"/>
    <lineage>
        <taxon>Eukaryota</taxon>
        <taxon>Fungi</taxon>
        <taxon>Dikarya</taxon>
        <taxon>Basidiomycota</taxon>
        <taxon>Agaricomycotina</taxon>
        <taxon>Tremellomycetes</taxon>
        <taxon>Filobasidiales</taxon>
        <taxon>Filobasidiaceae</taxon>
        <taxon>Naganishia</taxon>
    </lineage>
</organism>
<protein>
    <submittedName>
        <fullName evidence="1">Uncharacterized protein</fullName>
    </submittedName>
</protein>